<organism evidence="3 4">
    <name type="scientific">Geodermatophilus saharensis</name>
    <dbReference type="NCBI Taxonomy" id="1137994"/>
    <lineage>
        <taxon>Bacteria</taxon>
        <taxon>Bacillati</taxon>
        <taxon>Actinomycetota</taxon>
        <taxon>Actinomycetes</taxon>
        <taxon>Geodermatophilales</taxon>
        <taxon>Geodermatophilaceae</taxon>
        <taxon>Geodermatophilus</taxon>
    </lineage>
</organism>
<dbReference type="InterPro" id="IPR006015">
    <property type="entry name" value="Universal_stress_UspA"/>
</dbReference>
<gene>
    <name evidence="3" type="ORF">SAMN04488107_1415</name>
</gene>
<evidence type="ECO:0000313" key="4">
    <source>
        <dbReference type="Proteomes" id="UP000198386"/>
    </source>
</evidence>
<evidence type="ECO:0000259" key="2">
    <source>
        <dbReference type="Pfam" id="PF00582"/>
    </source>
</evidence>
<reference evidence="4" key="1">
    <citation type="submission" date="2017-06" db="EMBL/GenBank/DDBJ databases">
        <authorList>
            <person name="Varghese N."/>
            <person name="Submissions S."/>
        </authorList>
    </citation>
    <scope>NUCLEOTIDE SEQUENCE [LARGE SCALE GENOMIC DNA]</scope>
    <source>
        <strain evidence="4">DSM 45423</strain>
    </source>
</reference>
<dbReference type="OrthoDB" id="6174426at2"/>
<feature type="domain" description="UspA" evidence="2">
    <location>
        <begin position="13"/>
        <end position="148"/>
    </location>
</feature>
<accession>A0A239BTN7</accession>
<dbReference type="CDD" id="cd00293">
    <property type="entry name" value="USP-like"/>
    <property type="match status" value="1"/>
</dbReference>
<protein>
    <submittedName>
        <fullName evidence="3">Nucleotide-binding universal stress protein, UspA family</fullName>
    </submittedName>
</protein>
<evidence type="ECO:0000313" key="3">
    <source>
        <dbReference type="EMBL" id="SNS11029.1"/>
    </source>
</evidence>
<dbReference type="Gene3D" id="3.40.50.620">
    <property type="entry name" value="HUPs"/>
    <property type="match status" value="1"/>
</dbReference>
<dbReference type="Pfam" id="PF00582">
    <property type="entry name" value="Usp"/>
    <property type="match status" value="1"/>
</dbReference>
<sequence>MESTAGSGQRGGIVVGVDGSACAREALAWAGRLAGRAGLPLTVVRAWSIPTAPRPDTWEPGYVPPMADYERAVEQALADDVAAAGLPDDLPVTCRAVHAAPAEAVVGASAGAEMLVVGVRGWGGAMGRLGSLAQAVLREARCPVTVVRSGTTPRIGDTGQPLV</sequence>
<dbReference type="InterPro" id="IPR014729">
    <property type="entry name" value="Rossmann-like_a/b/a_fold"/>
</dbReference>
<dbReference type="PRINTS" id="PR01438">
    <property type="entry name" value="UNVRSLSTRESS"/>
</dbReference>
<comment type="similarity">
    <text evidence="1">Belongs to the universal stress protein A family.</text>
</comment>
<dbReference type="RefSeq" id="WP_089403128.1">
    <property type="nucleotide sequence ID" value="NZ_FZOH01000002.1"/>
</dbReference>
<name>A0A239BTN7_9ACTN</name>
<dbReference type="Proteomes" id="UP000198386">
    <property type="component" value="Unassembled WGS sequence"/>
</dbReference>
<dbReference type="PANTHER" id="PTHR46268:SF6">
    <property type="entry name" value="UNIVERSAL STRESS PROTEIN UP12"/>
    <property type="match status" value="1"/>
</dbReference>
<evidence type="ECO:0000256" key="1">
    <source>
        <dbReference type="ARBA" id="ARBA00008791"/>
    </source>
</evidence>
<proteinExistence type="inferred from homology"/>
<dbReference type="SUPFAM" id="SSF52402">
    <property type="entry name" value="Adenine nucleotide alpha hydrolases-like"/>
    <property type="match status" value="1"/>
</dbReference>
<dbReference type="InterPro" id="IPR006016">
    <property type="entry name" value="UspA"/>
</dbReference>
<dbReference type="EMBL" id="FZOH01000002">
    <property type="protein sequence ID" value="SNS11029.1"/>
    <property type="molecule type" value="Genomic_DNA"/>
</dbReference>
<dbReference type="PANTHER" id="PTHR46268">
    <property type="entry name" value="STRESS RESPONSE PROTEIN NHAX"/>
    <property type="match status" value="1"/>
</dbReference>
<dbReference type="AlphaFoldDB" id="A0A239BTN7"/>
<keyword evidence="4" id="KW-1185">Reference proteome</keyword>